<dbReference type="AlphaFoldDB" id="A0A0W0VR38"/>
<sequence>MDKTVLKGLTMKGFRNILYVSNGIGEEDEAVKRALKLASDNHAKLSVFIACPPFPDYLQEYQKTYEDSLIAQMDKAICSAREALTISQEKIPVKIDLECVRAPAIHIIRHVLQNSHDLLIKDAEHSTGLKGFKALDMELLRKCPCALFLSKPFKHGQANARVAVAVDPNDEESEGKNLSLNLLEISHSLAKHFSGNLDIISCWHFPFEDYLRDNIWVKVPEHELKKMIHEEKERTMSQLKALMKEVNVSGEKHQIHLLKGKPEKQIPDFIDENKIDLLVMGTVARTGIKGFIIGNTAENILQELDCSLLALKPQGFISPVAPY</sequence>
<dbReference type="Pfam" id="PF00582">
    <property type="entry name" value="Usp"/>
    <property type="match status" value="2"/>
</dbReference>
<protein>
    <recommendedName>
        <fullName evidence="5">UspA domain-containing protein</fullName>
    </recommendedName>
</protein>
<comment type="subcellular location">
    <subcellularLocation>
        <location evidence="1">Cytoplasm</location>
    </subcellularLocation>
</comment>
<dbReference type="PANTHER" id="PTHR47892:SF1">
    <property type="entry name" value="UNIVERSAL STRESS PROTEIN E"/>
    <property type="match status" value="1"/>
</dbReference>
<evidence type="ECO:0000256" key="3">
    <source>
        <dbReference type="ARBA" id="ARBA00022490"/>
    </source>
</evidence>
<keyword evidence="7" id="KW-1185">Reference proteome</keyword>
<name>A0A0W0VR38_9GAMM</name>
<reference evidence="6 7" key="1">
    <citation type="submission" date="2015-11" db="EMBL/GenBank/DDBJ databases">
        <title>Genomic analysis of 38 Legionella species identifies large and diverse effector repertoires.</title>
        <authorList>
            <person name="Burstein D."/>
            <person name="Amaro F."/>
            <person name="Zusman T."/>
            <person name="Lifshitz Z."/>
            <person name="Cohen O."/>
            <person name="Gilbert J.A."/>
            <person name="Pupko T."/>
            <person name="Shuman H.A."/>
            <person name="Segal G."/>
        </authorList>
    </citation>
    <scope>NUCLEOTIDE SEQUENCE [LARGE SCALE GENOMIC DNA]</scope>
    <source>
        <strain evidence="6 7">ATCC 49505</strain>
    </source>
</reference>
<proteinExistence type="inferred from homology"/>
<evidence type="ECO:0000256" key="4">
    <source>
        <dbReference type="ARBA" id="ARBA00037131"/>
    </source>
</evidence>
<dbReference type="GO" id="GO:0005737">
    <property type="term" value="C:cytoplasm"/>
    <property type="evidence" value="ECO:0007669"/>
    <property type="project" value="UniProtKB-SubCell"/>
</dbReference>
<dbReference type="Gene3D" id="3.40.50.12370">
    <property type="match status" value="1"/>
</dbReference>
<feature type="domain" description="UspA" evidence="5">
    <location>
        <begin position="161"/>
        <end position="311"/>
    </location>
</feature>
<dbReference type="InterPro" id="IPR006016">
    <property type="entry name" value="UspA"/>
</dbReference>
<evidence type="ECO:0000256" key="1">
    <source>
        <dbReference type="ARBA" id="ARBA00004496"/>
    </source>
</evidence>
<accession>A0A0W0VR38</accession>
<comment type="caution">
    <text evidence="6">The sequence shown here is derived from an EMBL/GenBank/DDBJ whole genome shotgun (WGS) entry which is preliminary data.</text>
</comment>
<comment type="function">
    <text evidence="4">Required for resistance to DNA-damaging agents.</text>
</comment>
<dbReference type="STRING" id="45068.Llon_0448"/>
<evidence type="ECO:0000256" key="2">
    <source>
        <dbReference type="ARBA" id="ARBA00008791"/>
    </source>
</evidence>
<dbReference type="PATRIC" id="fig|45068.5.peg.481"/>
<evidence type="ECO:0000313" key="7">
    <source>
        <dbReference type="Proteomes" id="UP000054997"/>
    </source>
</evidence>
<feature type="domain" description="UspA" evidence="5">
    <location>
        <begin position="14"/>
        <end position="147"/>
    </location>
</feature>
<dbReference type="PANTHER" id="PTHR47892">
    <property type="entry name" value="UNIVERSAL STRESS PROTEIN E"/>
    <property type="match status" value="1"/>
</dbReference>
<comment type="similarity">
    <text evidence="2">Belongs to the universal stress protein A family.</text>
</comment>
<evidence type="ECO:0000259" key="5">
    <source>
        <dbReference type="Pfam" id="PF00582"/>
    </source>
</evidence>
<evidence type="ECO:0000313" key="6">
    <source>
        <dbReference type="EMBL" id="KTD22574.1"/>
    </source>
</evidence>
<dbReference type="Proteomes" id="UP000054997">
    <property type="component" value="Unassembled WGS sequence"/>
</dbReference>
<gene>
    <name evidence="6" type="ORF">Llon_0448</name>
</gene>
<dbReference type="EMBL" id="LNYK01000007">
    <property type="protein sequence ID" value="KTD22574.1"/>
    <property type="molecule type" value="Genomic_DNA"/>
</dbReference>
<dbReference type="SUPFAM" id="SSF52402">
    <property type="entry name" value="Adenine nucleotide alpha hydrolases-like"/>
    <property type="match status" value="2"/>
</dbReference>
<keyword evidence="3" id="KW-0963">Cytoplasm</keyword>
<organism evidence="6 7">
    <name type="scientific">Legionella londiniensis</name>
    <dbReference type="NCBI Taxonomy" id="45068"/>
    <lineage>
        <taxon>Bacteria</taxon>
        <taxon>Pseudomonadati</taxon>
        <taxon>Pseudomonadota</taxon>
        <taxon>Gammaproteobacteria</taxon>
        <taxon>Legionellales</taxon>
        <taxon>Legionellaceae</taxon>
        <taxon>Legionella</taxon>
    </lineage>
</organism>